<dbReference type="Proteomes" id="UP000184032">
    <property type="component" value="Unassembled WGS sequence"/>
</dbReference>
<dbReference type="STRING" id="1120995.SAMN02745245_01270"/>
<keyword evidence="2" id="KW-1185">Reference proteome</keyword>
<sequence length="106" mass="12626">MKSQINKVLEIDEKTQKLVKDTEKKIEKVREEFRKRATDMENFALEDAKKTAQEEFDKIIEEAKSIATKKEDDDKEKLKEIDELYNKNEKKLIDRAFNKFILGEDD</sequence>
<protein>
    <submittedName>
        <fullName evidence="1">Uncharacterized protein</fullName>
    </submittedName>
</protein>
<dbReference type="EMBL" id="FQXI01000008">
    <property type="protein sequence ID" value="SHH41261.1"/>
    <property type="molecule type" value="Genomic_DNA"/>
</dbReference>
<gene>
    <name evidence="1" type="ORF">SAMN02745245_01270</name>
</gene>
<organism evidence="1 2">
    <name type="scientific">Anaerosphaera aminiphila DSM 21120</name>
    <dbReference type="NCBI Taxonomy" id="1120995"/>
    <lineage>
        <taxon>Bacteria</taxon>
        <taxon>Bacillati</taxon>
        <taxon>Bacillota</taxon>
        <taxon>Tissierellia</taxon>
        <taxon>Tissierellales</taxon>
        <taxon>Peptoniphilaceae</taxon>
        <taxon>Anaerosphaera</taxon>
    </lineage>
</organism>
<proteinExistence type="predicted"/>
<dbReference type="RefSeq" id="WP_073184798.1">
    <property type="nucleotide sequence ID" value="NZ_FQXI01000008.1"/>
</dbReference>
<evidence type="ECO:0000313" key="2">
    <source>
        <dbReference type="Proteomes" id="UP000184032"/>
    </source>
</evidence>
<evidence type="ECO:0000313" key="1">
    <source>
        <dbReference type="EMBL" id="SHH41261.1"/>
    </source>
</evidence>
<dbReference type="OrthoDB" id="1701862at2"/>
<dbReference type="AlphaFoldDB" id="A0A1M5SRV2"/>
<name>A0A1M5SRV2_9FIRM</name>
<reference evidence="1 2" key="1">
    <citation type="submission" date="2016-11" db="EMBL/GenBank/DDBJ databases">
        <authorList>
            <person name="Jaros S."/>
            <person name="Januszkiewicz K."/>
            <person name="Wedrychowicz H."/>
        </authorList>
    </citation>
    <scope>NUCLEOTIDE SEQUENCE [LARGE SCALE GENOMIC DNA]</scope>
    <source>
        <strain evidence="1 2">DSM 21120</strain>
    </source>
</reference>
<accession>A0A1M5SRV2</accession>